<reference evidence="1 2" key="1">
    <citation type="submission" date="2014-04" db="EMBL/GenBank/DDBJ databases">
        <title>Genome evolution of avian class.</title>
        <authorList>
            <person name="Zhang G."/>
            <person name="Li C."/>
        </authorList>
    </citation>
    <scope>NUCLEOTIDE SEQUENCE [LARGE SCALE GENOMIC DNA]</scope>
    <source>
        <strain evidence="1">BGI_N322</strain>
    </source>
</reference>
<proteinExistence type="predicted"/>
<evidence type="ECO:0000313" key="1">
    <source>
        <dbReference type="EMBL" id="KFP65106.1"/>
    </source>
</evidence>
<dbReference type="Proteomes" id="UP000054116">
    <property type="component" value="Unassembled WGS sequence"/>
</dbReference>
<feature type="non-terminal residue" evidence="1">
    <location>
        <position position="49"/>
    </location>
</feature>
<evidence type="ECO:0000313" key="2">
    <source>
        <dbReference type="Proteomes" id="UP000054116"/>
    </source>
</evidence>
<name>A0A091M0V4_CARIC</name>
<feature type="non-terminal residue" evidence="1">
    <location>
        <position position="1"/>
    </location>
</feature>
<dbReference type="AlphaFoldDB" id="A0A091M0V4"/>
<gene>
    <name evidence="1" type="ORF">N322_12208</name>
</gene>
<protein>
    <submittedName>
        <fullName evidence="1">Uncharacterized protein</fullName>
    </submittedName>
</protein>
<accession>A0A091M0V4</accession>
<sequence length="49" mass="5743">SQVAQGRLKLDIRKNFFTVRVITRRNGLRREVVESSSLEMFKKHLDVAL</sequence>
<keyword evidence="2" id="KW-1185">Reference proteome</keyword>
<dbReference type="EMBL" id="KK517052">
    <property type="protein sequence ID" value="KFP65106.1"/>
    <property type="molecule type" value="Genomic_DNA"/>
</dbReference>
<organism evidence="1 2">
    <name type="scientific">Cariama cristata</name>
    <name type="common">Red-legged seriema</name>
    <dbReference type="NCBI Taxonomy" id="54380"/>
    <lineage>
        <taxon>Eukaryota</taxon>
        <taxon>Metazoa</taxon>
        <taxon>Chordata</taxon>
        <taxon>Craniata</taxon>
        <taxon>Vertebrata</taxon>
        <taxon>Euteleostomi</taxon>
        <taxon>Archelosauria</taxon>
        <taxon>Archosauria</taxon>
        <taxon>Dinosauria</taxon>
        <taxon>Saurischia</taxon>
        <taxon>Theropoda</taxon>
        <taxon>Coelurosauria</taxon>
        <taxon>Aves</taxon>
        <taxon>Neognathae</taxon>
        <taxon>Neoaves</taxon>
        <taxon>Telluraves</taxon>
        <taxon>Australaves</taxon>
        <taxon>Cariamiformes</taxon>
        <taxon>Cariamidae</taxon>
        <taxon>Cariama</taxon>
    </lineage>
</organism>